<feature type="transmembrane region" description="Helical" evidence="1">
    <location>
        <begin position="57"/>
        <end position="76"/>
    </location>
</feature>
<proteinExistence type="predicted"/>
<keyword evidence="1" id="KW-0472">Membrane</keyword>
<evidence type="ECO:0000313" key="2">
    <source>
        <dbReference type="EMBL" id="QWV00114.1"/>
    </source>
</evidence>
<evidence type="ECO:0000256" key="1">
    <source>
        <dbReference type="SAM" id="Phobius"/>
    </source>
</evidence>
<feature type="transmembrane region" description="Helical" evidence="1">
    <location>
        <begin position="83"/>
        <end position="102"/>
    </location>
</feature>
<feature type="transmembrane region" description="Helical" evidence="1">
    <location>
        <begin position="34"/>
        <end position="51"/>
    </location>
</feature>
<dbReference type="RefSeq" id="WP_216692758.1">
    <property type="nucleotide sequence ID" value="NZ_CP076680.1"/>
</dbReference>
<gene>
    <name evidence="2" type="ORF">KQR59_04325</name>
</gene>
<accession>A0AAJ4NQ52</accession>
<sequence>MFFKSKISTDSSEPESSNNIEDHANIIKPKLLRLFNWLIFCSFILILGSYLSAQIYIFSFIFCILVTLIIKLYLLNKLPPTNFKIYIIIFLIVFVLCEYNHLQIVHTKTIKISSIDYRHLLTDPGIFVGALCNIIFTTKIHVANQLFFSENFIQWFAIYFDKTPEQTLVFLDGVFMYSFGYVIPIFINFIYAMLIGVTVIRIKQLIFKN</sequence>
<dbReference type="AlphaFoldDB" id="A0AAJ4NQ52"/>
<keyword evidence="1" id="KW-1133">Transmembrane helix</keyword>
<keyword evidence="3" id="KW-1185">Reference proteome</keyword>
<feature type="transmembrane region" description="Helical" evidence="1">
    <location>
        <begin position="174"/>
        <end position="200"/>
    </location>
</feature>
<name>A0AAJ4NQ52_9GAMM</name>
<dbReference type="EMBL" id="CP076680">
    <property type="protein sequence ID" value="QWV00114.1"/>
    <property type="molecule type" value="Genomic_DNA"/>
</dbReference>
<evidence type="ECO:0000313" key="3">
    <source>
        <dbReference type="Proteomes" id="UP000683421"/>
    </source>
</evidence>
<dbReference type="Proteomes" id="UP000683421">
    <property type="component" value="Chromosome"/>
</dbReference>
<dbReference type="KEGG" id="fsr:KQR59_04325"/>
<keyword evidence="1" id="KW-0812">Transmembrane</keyword>
<reference evidence="2 3" key="1">
    <citation type="submission" date="2021-06" db="EMBL/GenBank/DDBJ databases">
        <title>Ulceroglandular infection and bacteremia caused by Francisella salimarina in an immunocompromised patient, France.</title>
        <authorList>
            <person name="Hennebique A."/>
            <person name="Caspar Y."/>
            <person name="Maurin M."/>
            <person name="Boisset S."/>
            <person name="Pelloux I."/>
            <person name="Gallego-Hernanz M.P."/>
            <person name="Burucoa C."/>
            <person name="Cazenave-Roblot F."/>
            <person name="Plouzeau C."/>
            <person name="Rammaert B."/>
        </authorList>
    </citation>
    <scope>NUCLEOTIDE SEQUENCE [LARGE SCALE GENOMIC DNA]</scope>
    <source>
        <strain evidence="2 3">CHUGA-F75</strain>
    </source>
</reference>
<organism evidence="2 3">
    <name type="scientific">Francisella salimarina</name>
    <dbReference type="NCBI Taxonomy" id="2599927"/>
    <lineage>
        <taxon>Bacteria</taxon>
        <taxon>Pseudomonadati</taxon>
        <taxon>Pseudomonadota</taxon>
        <taxon>Gammaproteobacteria</taxon>
        <taxon>Thiotrichales</taxon>
        <taxon>Francisellaceae</taxon>
        <taxon>Francisella</taxon>
    </lineage>
</organism>
<protein>
    <submittedName>
        <fullName evidence="2">Uncharacterized protein</fullName>
    </submittedName>
</protein>